<dbReference type="Gramene" id="OBART01G38840.1">
    <property type="protein sequence ID" value="OBART01G38840.1"/>
    <property type="gene ID" value="OBART01G38840"/>
</dbReference>
<dbReference type="PROSITE" id="PS50108">
    <property type="entry name" value="CRIB"/>
    <property type="match status" value="1"/>
</dbReference>
<dbReference type="SUPFAM" id="SSF103473">
    <property type="entry name" value="MFS general substrate transporter"/>
    <property type="match status" value="8"/>
</dbReference>
<dbReference type="HOGENOM" id="CLU_224092_0_0_1"/>
<evidence type="ECO:0000259" key="10">
    <source>
        <dbReference type="PROSITE" id="PS50108"/>
    </source>
</evidence>
<dbReference type="PANTHER" id="PTHR11654">
    <property type="entry name" value="OLIGOPEPTIDE TRANSPORTER-RELATED"/>
    <property type="match status" value="1"/>
</dbReference>
<feature type="transmembrane region" description="Helical" evidence="9">
    <location>
        <begin position="1332"/>
        <end position="1353"/>
    </location>
</feature>
<feature type="transmembrane region" description="Helical" evidence="9">
    <location>
        <begin position="1418"/>
        <end position="1443"/>
    </location>
</feature>
<keyword evidence="5 9" id="KW-0812">Transmembrane</keyword>
<feature type="transmembrane region" description="Helical" evidence="9">
    <location>
        <begin position="720"/>
        <end position="741"/>
    </location>
</feature>
<evidence type="ECO:0000313" key="12">
    <source>
        <dbReference type="Proteomes" id="UP000026960"/>
    </source>
</evidence>
<feature type="transmembrane region" description="Helical" evidence="9">
    <location>
        <begin position="620"/>
        <end position="637"/>
    </location>
</feature>
<keyword evidence="7 9" id="KW-0472">Membrane</keyword>
<feature type="transmembrane region" description="Helical" evidence="9">
    <location>
        <begin position="2614"/>
        <end position="2635"/>
    </location>
</feature>
<feature type="transmembrane region" description="Helical" evidence="9">
    <location>
        <begin position="3467"/>
        <end position="3486"/>
    </location>
</feature>
<feature type="compositionally biased region" description="Low complexity" evidence="8">
    <location>
        <begin position="3953"/>
        <end position="3962"/>
    </location>
</feature>
<evidence type="ECO:0000313" key="11">
    <source>
        <dbReference type="EnsemblPlants" id="OBART01G38840.1"/>
    </source>
</evidence>
<feature type="transmembrane region" description="Helical" evidence="9">
    <location>
        <begin position="1882"/>
        <end position="1909"/>
    </location>
</feature>
<feature type="transmembrane region" description="Helical" evidence="9">
    <location>
        <begin position="80"/>
        <end position="102"/>
    </location>
</feature>
<dbReference type="Proteomes" id="UP000026960">
    <property type="component" value="Chromosome 1"/>
</dbReference>
<feature type="transmembrane region" description="Helical" evidence="9">
    <location>
        <begin position="225"/>
        <end position="245"/>
    </location>
</feature>
<dbReference type="PROSITE" id="PS01022">
    <property type="entry name" value="PTR2_1"/>
    <property type="match status" value="2"/>
</dbReference>
<reference evidence="11" key="1">
    <citation type="journal article" date="2009" name="Rice">
        <title>De Novo Next Generation Sequencing of Plant Genomes.</title>
        <authorList>
            <person name="Rounsley S."/>
            <person name="Marri P.R."/>
            <person name="Yu Y."/>
            <person name="He R."/>
            <person name="Sisneros N."/>
            <person name="Goicoechea J.L."/>
            <person name="Lee S.J."/>
            <person name="Angelova A."/>
            <person name="Kudrna D."/>
            <person name="Luo M."/>
            <person name="Affourtit J."/>
            <person name="Desany B."/>
            <person name="Knight J."/>
            <person name="Niazi F."/>
            <person name="Egholm M."/>
            <person name="Wing R.A."/>
        </authorList>
    </citation>
    <scope>NUCLEOTIDE SEQUENCE [LARGE SCALE GENOMIC DNA]</scope>
    <source>
        <strain evidence="11">cv. IRGC 105608</strain>
    </source>
</reference>
<feature type="transmembrane region" description="Helical" evidence="9">
    <location>
        <begin position="695"/>
        <end position="714"/>
    </location>
</feature>
<sequence length="3990" mass="429254">MASHAVTDALLLPRSEGAVAGAVDFRGRPASRASTGRWSAAMFVLGVEIAERFAYHGVSANLISYLTGPLGESTAGAAAINLWSGVATMLPLLVACVADAWLGRYRTIVLASLLFVVSMGMLTLSSALPAFHGDGGGCSYTSKSLSCAPSTAQVAIFYVSLYLVALAEAGHKPCAQAFGADQFDQNDAKESVSRSSFFNWWYFGMCSGTAMTTMVSSYIQDNIGWGLGFGIPCLVMAFALAMFLLGTRNYRYYVSTQSSPFARLARAFVALIRGSKDDALAVVDDDDGGDHREELRGVLRLFPIWATCIIYAVIFSQSSTFFTKQAATLDRRIGESFRVPPAALQTFISVTIIAFIPVYDRAFVPVARRFTRASSGITMLQRIGTGLVLALAAMVVAALVEARRLGLWWMVPQYVLFGLSDVFAMIGLQEFFYDQVPDALRSLGLAFFLSIFGVGHFFSSFIISAIDGATKKSGASWFANNLNRAHLDYFYWLLAGLCAVELVAFVFVSRVYVYKKRLVSHLLDSGMADTVAGAVDYRGRPASRAATGGWKSSVFVMAMEIAERFAYKGVAANLITYLTGPLGQPMARAAASIDAWKGVSQMLPLPLACVADAWLGRYRAIVLASVIFVLSMGTLSMSSTFPVSRAGHVAVFYVALYMVALGEGAHKPCAQAFAADQFDEKDGAECAARSSFFNWWYFGMCAGTAVTTMVSSYVQDNVGWGLGFGIPCIVIVVSLAAFLLGTRSYRFYTARAASPVARVAKAFLTLIKSWRSNRRTNPASGGKGDGDGDAGDLVEEVKSVFRLLPIWASCIIYAIIFSQTSTFFTKQAATLDRRIGRSFNVPPAALQTFISVSIVVFIPVYDRLFVPLARRYTGRPSGITMLQRVGAGLAISLVAVVLSALVETRRLRVAAGAGMADAPKARLPMSLWWMVPQYVLVGVADVFAMIGLQEFFYDQVPDAVRSLGLALFLSIFGVGHLLSSLLISVIDGATARRAGGSWFANNLNRAHLDYFYWLLAGLCAVELVAFFLFARVYTYKKKGSDADGNGDYRGVDDDGICVNHCEDAAVFAERVGFNGVQGNLIMYLTGQLGMSTAAAAAGVNAWGGTAFMLPLLGALAADSWIGRHRAVVASGVLYLLSLGMLTVSSMVAPPQATMVCQDTAAVCSSPAAAPAGRVAFCYVALYLLALGQGFHRPCVQAMGADQFSESNPGGLASRSSFFNWINFAVSCGYVLSTAGISYVQDKVSWGIGFGACWAMMLVSLFVFLLGTGTYRPEQPRTFAETRRGDAMDDTASSLANDFGEAANANAIDMFYRRSLPTPPRGHGDDKGIVARLLPIGMTTVMYAVVYSQVATLFTKQGSTMDRRIVIGTGGGGGVLLVPPAALQSLVSFAVMVTIPTYDRALVPLARRVTKHPSGITTLRRVGTGMVTACLAMAVAALVEAARLRAARDAGLLDEPGVAVPMSVWWLAPQFVLLGVATTFTMVGLEEFFYDQVPDELRSVGVAACMSVVGVGSYASGMLVSAIDWATRSRGESWFSDNLNRAHLDYFYWLLAGISALDVLRECHSVTVLAMESGLLAHSDEPCDAGSKPDADADGRRGGWRAARFLIAVGFLERVGFNGVQSNLVMYLAGPMGMSTAAAAAGANAWAGTVLVLTLVGALAADSRLGQYRAIVAAGVLHLLSLGMLTISSVTRATHPHPVSCHDAATACSPPAEAAAAPPSTARLAFFHAALYLLALAQGFHNPCSEAFGADQFAPPSDPGARASRSSYFNWYHFFNSCGYAISNSALSYVEDSVSWTLGFAACLAMTAVYLPVFLLGTGTYRAEQPVHGGGATLARLAESSSLAARAWTARAFGRKDAICTERLLAKEEVEHGKGLFVKLLPIWLTSIVFAAVVSQQSTLVIFLTFVPVYDRALVPLARRFTGHPAGITTLQRVGVGMAMSCLAMAVAALVEAKRLRAASDAGLIDRPDATVPMGVWWLVPQYALVGLSKVFGIIGLDEFFYDQVPDDLRSVGLAMSLSVRGVGSYASGVLVSAIDCATRSGGESWFSDNLNRAHLDYFYWILAALAALEVAVFVYIAKRYSGGILPPSETCAGSGSPDGRGGWRAARFLIGNAVADLSPYSRASPHARRSIDSLPRLSVSRMDGCSRRRIGFNGVQGNLVMYLSGPMGMSTAAAAAGANAWGGTVLVLTLVGALAADSRLGRYRAIVAAGVLHLLSLGMLTISSVMQPTHQHPVSCHDAAAACSPPPPPSPSLGRLVFFHAALYLLALAQGFHNPCSEAFGADQFAPPSDPGARASRSSYFNWYNFSSSCGYAISNTAMSYVEDNVSWTVGFAACLATTAVYLPVFLLGTAAYRAEQPVDGAPLALLAKKSLSATRVWTARVFPRKDAICTERYRLPMESGRLLAHSDEPSSAASKHGDGRGGWRAALFIIAVGFLERVGFYGVQGNLMMYLTGLMGMSMAAAAAAANAWGGTVMVLTLVGALAADSHLGRYRAVVAAGVLYLLSLGMLTVSSTLQPKHPRPASCNGGATACLPPLSPTSRLAFFYAALYLLALAQGFHKPCSEAIGADQFADDADPGANASRSSYFNWFHFSITWGYAVATTLLSYVEDNVSWTVGFAVCWATMVLYLAVFLLGTGTYRATAERPIDGAPLARLAETSAAAARAWTKRVFCRKDAICTERLLSKEVVDGKGFLVNPLLPAPIDLEAKYKKAPLDLSSSRIVRSRLTALSLSLSPELIRVQLPSVAIAGVEISERFAFGGISGNLITYLTGPLGQSTASAAAAINAWNGAALLLPLLGAAVADSWLGRYRTIICASLLYILGLGMLTLSPVLVPHQQAESGDNADNNASSSMDIHVAFFYLSLYIVAFAQGGHKPCVQAFGADQFDENDPEECASRSSFFNWWYFGIYGGNVITVSILNYIQDNIGWQLGFGIPCIAMSLSLAVFLLGTKSYRFYPLRSNTSLFDQVGKSLLAKIRWWCASWCSKSSGDLHCTQASSSQGDHDDAEKACFPDEATAVLKLFPIGATCLIYAIVFAQWITLFTKQASTLDRWIGKVQIPAAALQSLISVSIVISVPIYDRILVPLTRRYSKNPRGITTLQRIGIGLIISVILMVVAALVETRRLMVARDFGLVNNPEATIPMSFWWVVPQFILTGLADMFTMVGLQEFFYDQVPDGLRSLGLALYLSIFGIGSFISSFLVYAIDKVTSMTGDSWFSDNLNRGHLDYFYWLLAVLSVLGLAAYLHFSRVYVHKKGISGWLYNLWTVKVMAVINNIKKHQSMAMEAEALLPEPEPESPPLLAVDHLGGPASRGSSGRWPAAFFLIGAEVGERFAYSGIMGNLVIYLTGPLRQPTAAAAAAVNVWMGTSMLLPLLGSAVADSWLGRYRTIVCASLLYILGLGMITVSSVLALEESSESSNLAAHVAFFYFSLYVVAFAQGGHKPCAQALGADQFDENDPGELASRSSFFNWWFFASYGGNTVTVPILNYVQESVSWQLGFAIPCIAMAVSLAIFLIGTRSYRFYPPKSKGNPFGEVAEWIRRWIASSCSKLPDSSDELLPSSSSEGDVSNSSSEFVPNEAAELVKLFPIWASSLIYAAVMAQCITFFTKQASTLDRRVGSLVLPAASNGALFNATIMVFLPIYDRIFIPVARRYTKNPSGITTLQRIGVGLVLSIITMIVAAMVEMRRLRIARDFGLVDKPEAVVPMSFLWIVPQNILAAISDMFAVIGLQEFFYGEAPESLRSFSMALFLSIIGVGNFISSFIVYAIDRVTSSFGDSWFSNNPNRGHVDYFYLLITVLNALSLACFLYFAKMYEHRKKWDSGCEQHLPMAYKMKGVFKGLKVISQIFVVKEHQMEIGYPTDVKHVTHIGWDSPTGSAASPSWMNDMKGSPDYSSLNNFGPSTGTSWTSQVCSTDFDHPQDISPFGLYVENAGKEANPPHPDIPKPPRKSRRKKSKNNSPTASSRSSRSRSKRSFSSTADTVVDNSIQNEVRIV</sequence>
<feature type="transmembrane region" description="Helical" evidence="9">
    <location>
        <begin position="3057"/>
        <end position="3077"/>
    </location>
</feature>
<feature type="transmembrane region" description="Helical" evidence="9">
    <location>
        <begin position="342"/>
        <end position="359"/>
    </location>
</feature>
<dbReference type="Pfam" id="PF00854">
    <property type="entry name" value="PTR2"/>
    <property type="match status" value="9"/>
</dbReference>
<feature type="transmembrane region" description="Helical" evidence="9">
    <location>
        <begin position="200"/>
        <end position="219"/>
    </location>
</feature>
<dbReference type="EnsemblPlants" id="OBART01G38840.1">
    <property type="protein sequence ID" value="OBART01G38840.1"/>
    <property type="gene ID" value="OBART01G38840"/>
</dbReference>
<evidence type="ECO:0000256" key="7">
    <source>
        <dbReference type="ARBA" id="ARBA00023136"/>
    </source>
</evidence>
<feature type="transmembrane region" description="Helical" evidence="9">
    <location>
        <begin position="1496"/>
        <end position="1525"/>
    </location>
</feature>
<comment type="subcellular location">
    <subcellularLocation>
        <location evidence="1">Membrane</location>
        <topology evidence="1">Multi-pass membrane protein</topology>
    </subcellularLocation>
</comment>
<feature type="transmembrane region" description="Helical" evidence="9">
    <location>
        <begin position="2492"/>
        <end position="2511"/>
    </location>
</feature>
<protein>
    <recommendedName>
        <fullName evidence="10">CRIB domain-containing protein</fullName>
    </recommendedName>
</protein>
<feature type="region of interest" description="Disordered" evidence="8">
    <location>
        <begin position="3548"/>
        <end position="3567"/>
    </location>
</feature>
<organism evidence="11">
    <name type="scientific">Oryza barthii</name>
    <dbReference type="NCBI Taxonomy" id="65489"/>
    <lineage>
        <taxon>Eukaryota</taxon>
        <taxon>Viridiplantae</taxon>
        <taxon>Streptophyta</taxon>
        <taxon>Embryophyta</taxon>
        <taxon>Tracheophyta</taxon>
        <taxon>Spermatophyta</taxon>
        <taxon>Magnoliopsida</taxon>
        <taxon>Liliopsida</taxon>
        <taxon>Poales</taxon>
        <taxon>Poaceae</taxon>
        <taxon>BOP clade</taxon>
        <taxon>Oryzoideae</taxon>
        <taxon>Oryzeae</taxon>
        <taxon>Oryzinae</taxon>
        <taxon>Oryza</taxon>
    </lineage>
</organism>
<dbReference type="GO" id="GO:0009705">
    <property type="term" value="C:plant-type vacuole membrane"/>
    <property type="evidence" value="ECO:0007669"/>
    <property type="project" value="UniProtKB-ARBA"/>
</dbReference>
<feature type="transmembrane region" description="Helical" evidence="9">
    <location>
        <begin position="3143"/>
        <end position="3169"/>
    </location>
</feature>
<feature type="transmembrane region" description="Helical" evidence="9">
    <location>
        <begin position="965"/>
        <end position="990"/>
    </location>
</feature>
<feature type="transmembrane region" description="Helical" evidence="9">
    <location>
        <begin position="1126"/>
        <end position="1147"/>
    </location>
</feature>
<dbReference type="FunFam" id="1.20.1250.20:FF:000147">
    <property type="entry name" value="Protein NRT1/ PTR family 5.10"/>
    <property type="match status" value="4"/>
</dbReference>
<feature type="transmembrane region" description="Helical" evidence="9">
    <location>
        <begin position="3616"/>
        <end position="3639"/>
    </location>
</feature>
<name>A0A0D3EWU0_9ORYZ</name>
<feature type="transmembrane region" description="Helical" evidence="9">
    <location>
        <begin position="489"/>
        <end position="513"/>
    </location>
</feature>
<dbReference type="GO" id="GO:0080054">
    <property type="term" value="F:low-affinity nitrate transmembrane transporter activity"/>
    <property type="evidence" value="ECO:0007669"/>
    <property type="project" value="UniProtKB-ARBA"/>
</dbReference>
<feature type="compositionally biased region" description="Low complexity" evidence="8">
    <location>
        <begin position="3553"/>
        <end position="3567"/>
    </location>
</feature>
<dbReference type="InterPro" id="IPR000109">
    <property type="entry name" value="POT_fam"/>
</dbReference>
<keyword evidence="6 9" id="KW-1133">Transmembrane helix</keyword>
<feature type="transmembrane region" description="Helical" evidence="9">
    <location>
        <begin position="2589"/>
        <end position="2608"/>
    </location>
</feature>
<feature type="transmembrane region" description="Helical" evidence="9">
    <location>
        <begin position="3744"/>
        <end position="3764"/>
    </location>
</feature>
<evidence type="ECO:0000256" key="5">
    <source>
        <dbReference type="ARBA" id="ARBA00022692"/>
    </source>
</evidence>
<feature type="transmembrane region" description="Helical" evidence="9">
    <location>
        <begin position="2426"/>
        <end position="2444"/>
    </location>
</feature>
<feature type="transmembrane region" description="Helical" evidence="9">
    <location>
        <begin position="1010"/>
        <end position="1030"/>
    </location>
</feature>
<feature type="domain" description="CRIB" evidence="10">
    <location>
        <begin position="3853"/>
        <end position="3866"/>
    </location>
</feature>
<feature type="transmembrane region" description="Helical" evidence="9">
    <location>
        <begin position="2927"/>
        <end position="2948"/>
    </location>
</feature>
<dbReference type="FunFam" id="1.20.1250.20:FF:000410">
    <property type="entry name" value="POT family protein"/>
    <property type="match status" value="3"/>
</dbReference>
<feature type="transmembrane region" description="Helical" evidence="9">
    <location>
        <begin position="1373"/>
        <end position="1397"/>
    </location>
</feature>
<feature type="transmembrane region" description="Helical" evidence="9">
    <location>
        <begin position="3181"/>
        <end position="3202"/>
    </location>
</feature>
<feature type="region of interest" description="Disordered" evidence="8">
    <location>
        <begin position="3927"/>
        <end position="3990"/>
    </location>
</feature>
<feature type="transmembrane region" description="Helical" evidence="9">
    <location>
        <begin position="3660"/>
        <end position="3680"/>
    </location>
</feature>
<evidence type="ECO:0000256" key="1">
    <source>
        <dbReference type="ARBA" id="ARBA00004141"/>
    </source>
</evidence>
<dbReference type="InterPro" id="IPR044739">
    <property type="entry name" value="NRT1/PTR"/>
</dbReference>
<feature type="transmembrane region" description="Helical" evidence="9">
    <location>
        <begin position="301"/>
        <end position="322"/>
    </location>
</feature>
<dbReference type="GO" id="GO:0071916">
    <property type="term" value="F:dipeptide transmembrane transporter activity"/>
    <property type="evidence" value="ECO:0007669"/>
    <property type="project" value="InterPro"/>
</dbReference>
<proteinExistence type="inferred from homology"/>
<dbReference type="Pfam" id="PF00786">
    <property type="entry name" value="PBD"/>
    <property type="match status" value="1"/>
</dbReference>
<feature type="transmembrane region" description="Helical" evidence="9">
    <location>
        <begin position="882"/>
        <end position="902"/>
    </location>
</feature>
<feature type="transmembrane region" description="Helical" evidence="9">
    <location>
        <begin position="2203"/>
        <end position="2225"/>
    </location>
</feature>
<feature type="transmembrane region" description="Helical" evidence="9">
    <location>
        <begin position="1929"/>
        <end position="1950"/>
    </location>
</feature>
<keyword evidence="12" id="KW-1185">Reference proteome</keyword>
<feature type="transmembrane region" description="Helical" evidence="9">
    <location>
        <begin position="3583"/>
        <end position="3604"/>
    </location>
</feature>
<feature type="transmembrane region" description="Helical" evidence="9">
    <location>
        <begin position="412"/>
        <end position="433"/>
    </location>
</feature>
<feature type="transmembrane region" description="Helical" evidence="9">
    <location>
        <begin position="2852"/>
        <end position="2869"/>
    </location>
</feature>
<dbReference type="InterPro" id="IPR036259">
    <property type="entry name" value="MFS_trans_sf"/>
</dbReference>
<dbReference type="CDD" id="cd00132">
    <property type="entry name" value="CRIB"/>
    <property type="match status" value="1"/>
</dbReference>
<feature type="transmembrane region" description="Helical" evidence="9">
    <location>
        <begin position="1666"/>
        <end position="1686"/>
    </location>
</feature>
<feature type="compositionally biased region" description="Basic residues" evidence="8">
    <location>
        <begin position="3942"/>
        <end position="3952"/>
    </location>
</feature>
<evidence type="ECO:0000256" key="8">
    <source>
        <dbReference type="SAM" id="MobiDB-lite"/>
    </source>
</evidence>
<feature type="transmembrane region" description="Helical" evidence="9">
    <location>
        <begin position="2464"/>
        <end position="2485"/>
    </location>
</feature>
<dbReference type="GO" id="GO:0042937">
    <property type="term" value="F:tripeptide transmembrane transporter activity"/>
    <property type="evidence" value="ECO:0007669"/>
    <property type="project" value="InterPro"/>
</dbReference>
<feature type="transmembrane region" description="Helical" evidence="9">
    <location>
        <begin position="380"/>
        <end position="400"/>
    </location>
</feature>
<feature type="transmembrane region" description="Helical" evidence="9">
    <location>
        <begin position="3417"/>
        <end position="3434"/>
    </location>
</feature>
<dbReference type="PaxDb" id="65489-OBART01G38840.1"/>
<feature type="transmembrane region" description="Helical" evidence="9">
    <location>
        <begin position="934"/>
        <end position="953"/>
    </location>
</feature>
<feature type="transmembrane region" description="Helical" evidence="9">
    <location>
        <begin position="1245"/>
        <end position="1266"/>
    </location>
</feature>
<evidence type="ECO:0000256" key="6">
    <source>
        <dbReference type="ARBA" id="ARBA00022989"/>
    </source>
</evidence>
<feature type="transmembrane region" description="Helical" evidence="9">
    <location>
        <begin position="803"/>
        <end position="824"/>
    </location>
</feature>
<feature type="transmembrane region" description="Helical" evidence="9">
    <location>
        <begin position="3700"/>
        <end position="3724"/>
    </location>
</feature>
<feature type="transmembrane region" description="Helical" evidence="9">
    <location>
        <begin position="3787"/>
        <end position="3807"/>
    </location>
</feature>
<dbReference type="eggNOG" id="KOG1237">
    <property type="taxonomic scope" value="Eukaryota"/>
</dbReference>
<keyword evidence="3" id="KW-0813">Transport</keyword>
<comment type="similarity">
    <text evidence="2">Belongs to the major facilitator superfamily. Proton-dependent oligopeptide transporter (POT/PTR) (TC 2.A.17) family.</text>
</comment>
<feature type="transmembrane region" description="Helical" evidence="9">
    <location>
        <begin position="2326"/>
        <end position="2348"/>
    </location>
</feature>
<evidence type="ECO:0000256" key="2">
    <source>
        <dbReference type="ARBA" id="ARBA00005982"/>
    </source>
</evidence>
<dbReference type="Gene3D" id="1.20.1250.20">
    <property type="entry name" value="MFS general substrate transporter like domains"/>
    <property type="match status" value="8"/>
</dbReference>
<feature type="compositionally biased region" description="Polar residues" evidence="8">
    <location>
        <begin position="3974"/>
        <end position="3990"/>
    </location>
</feature>
<feature type="transmembrane region" description="Helical" evidence="9">
    <location>
        <begin position="2812"/>
        <end position="2832"/>
    </location>
</feature>
<feature type="transmembrane region" description="Helical" evidence="9">
    <location>
        <begin position="844"/>
        <end position="861"/>
    </location>
</feature>
<dbReference type="InterPro" id="IPR000095">
    <property type="entry name" value="CRIB_dom"/>
</dbReference>
<feature type="transmembrane region" description="Helical" evidence="9">
    <location>
        <begin position="2902"/>
        <end position="2921"/>
    </location>
</feature>
<feature type="transmembrane region" description="Helical" evidence="9">
    <location>
        <begin position="1795"/>
        <end position="1815"/>
    </location>
</feature>
<feature type="transmembrane region" description="Helical" evidence="9">
    <location>
        <begin position="109"/>
        <end position="131"/>
    </location>
</feature>
<feature type="transmembrane region" description="Helical" evidence="9">
    <location>
        <begin position="3016"/>
        <end position="3037"/>
    </location>
</feature>
<feature type="transmembrane region" description="Helical" evidence="9">
    <location>
        <begin position="2057"/>
        <end position="2077"/>
    </location>
</feature>
<dbReference type="CDD" id="cd17417">
    <property type="entry name" value="MFS_NPF5"/>
    <property type="match status" value="1"/>
</dbReference>
<feature type="transmembrane region" description="Helical" evidence="9">
    <location>
        <begin position="3098"/>
        <end position="3118"/>
    </location>
</feature>
<feature type="transmembrane region" description="Helical" evidence="9">
    <location>
        <begin position="1463"/>
        <end position="1484"/>
    </location>
</feature>
<feature type="transmembrane region" description="Helical" evidence="9">
    <location>
        <begin position="3352"/>
        <end position="3371"/>
    </location>
</feature>
<evidence type="ECO:0000256" key="3">
    <source>
        <dbReference type="ARBA" id="ARBA00022448"/>
    </source>
</evidence>
<dbReference type="InterPro" id="IPR018456">
    <property type="entry name" value="PTR2_symporter_CS"/>
</dbReference>
<feature type="transmembrane region" description="Helical" evidence="9">
    <location>
        <begin position="151"/>
        <end position="169"/>
    </location>
</feature>
<feature type="transmembrane region" description="Helical" evidence="9">
    <location>
        <begin position="445"/>
        <end position="469"/>
    </location>
</feature>
<feature type="transmembrane region" description="Helical" evidence="9">
    <location>
        <begin position="3225"/>
        <end position="3244"/>
    </location>
</feature>
<reference evidence="11" key="2">
    <citation type="submission" date="2015-03" db="UniProtKB">
        <authorList>
            <consortium name="EnsemblPlants"/>
        </authorList>
    </citation>
    <scope>IDENTIFICATION</scope>
</reference>
<evidence type="ECO:0000256" key="4">
    <source>
        <dbReference type="ARBA" id="ARBA00022553"/>
    </source>
</evidence>
<feature type="transmembrane region" description="Helical" evidence="9">
    <location>
        <begin position="3383"/>
        <end position="3405"/>
    </location>
</feature>
<feature type="transmembrane region" description="Helical" evidence="9">
    <location>
        <begin position="1217"/>
        <end position="1239"/>
    </location>
</feature>
<dbReference type="STRING" id="65489.A0A0D3EWU0"/>
<feature type="transmembrane region" description="Helical" evidence="9">
    <location>
        <begin position="1635"/>
        <end position="1660"/>
    </location>
</feature>
<feature type="transmembrane region" description="Helical" evidence="9">
    <location>
        <begin position="3492"/>
        <end position="3513"/>
    </location>
</feature>
<keyword evidence="4" id="KW-0597">Phosphoprotein</keyword>
<evidence type="ECO:0000256" key="9">
    <source>
        <dbReference type="SAM" id="Phobius"/>
    </source>
</evidence>
<feature type="transmembrane region" description="Helical" evidence="9">
    <location>
        <begin position="2172"/>
        <end position="2196"/>
    </location>
</feature>
<accession>A0A0D3EWU0</accession>